<feature type="compositionally biased region" description="Basic and acidic residues" evidence="1">
    <location>
        <begin position="162"/>
        <end position="174"/>
    </location>
</feature>
<feature type="region of interest" description="Disordered" evidence="1">
    <location>
        <begin position="117"/>
        <end position="177"/>
    </location>
</feature>
<protein>
    <submittedName>
        <fullName evidence="2">Uncharacterized protein</fullName>
    </submittedName>
</protein>
<feature type="non-terminal residue" evidence="2">
    <location>
        <position position="1"/>
    </location>
</feature>
<dbReference type="PANTHER" id="PTHR33130">
    <property type="entry name" value="PUTATIVE (DUF1639)-RELATED"/>
    <property type="match status" value="1"/>
</dbReference>
<dbReference type="AlphaFoldDB" id="A0A1D1Y5Q4"/>
<name>A0A1D1Y5Q4_9ARAE</name>
<dbReference type="Pfam" id="PF07797">
    <property type="entry name" value="DUF1639"/>
    <property type="match status" value="1"/>
</dbReference>
<dbReference type="PANTHER" id="PTHR33130:SF43">
    <property type="entry name" value="OS01G0688600 PROTEIN"/>
    <property type="match status" value="1"/>
</dbReference>
<evidence type="ECO:0000313" key="2">
    <source>
        <dbReference type="EMBL" id="JAT49928.1"/>
    </source>
</evidence>
<evidence type="ECO:0000256" key="1">
    <source>
        <dbReference type="SAM" id="MobiDB-lite"/>
    </source>
</evidence>
<accession>A0A1D1Y5Q4</accession>
<proteinExistence type="predicted"/>
<dbReference type="EMBL" id="GDJX01018008">
    <property type="protein sequence ID" value="JAT49928.1"/>
    <property type="molecule type" value="Transcribed_RNA"/>
</dbReference>
<reference evidence="2" key="1">
    <citation type="submission" date="2015-07" db="EMBL/GenBank/DDBJ databases">
        <title>Transcriptome Assembly of Anthurium amnicola.</title>
        <authorList>
            <person name="Suzuki J."/>
        </authorList>
    </citation>
    <scope>NUCLEOTIDE SEQUENCE</scope>
</reference>
<dbReference type="InterPro" id="IPR012438">
    <property type="entry name" value="DUF1639"/>
</dbReference>
<organism evidence="2">
    <name type="scientific">Anthurium amnicola</name>
    <dbReference type="NCBI Taxonomy" id="1678845"/>
    <lineage>
        <taxon>Eukaryota</taxon>
        <taxon>Viridiplantae</taxon>
        <taxon>Streptophyta</taxon>
        <taxon>Embryophyta</taxon>
        <taxon>Tracheophyta</taxon>
        <taxon>Spermatophyta</taxon>
        <taxon>Magnoliopsida</taxon>
        <taxon>Liliopsida</taxon>
        <taxon>Araceae</taxon>
        <taxon>Pothoideae</taxon>
        <taxon>Potheae</taxon>
        <taxon>Anthurium</taxon>
    </lineage>
</organism>
<gene>
    <name evidence="2" type="ORF">g.60009</name>
</gene>
<sequence>IQLAPSLSLSLSPSGAGGRRRLLPGMGVVIELSEAEMPRCLPPPEFSVPFASPSLRWGRKKRLRCFNPAAAAIRLSPSPSPDRCCAPLHLGEPFSTWKPPPDLPPSDRSRASDLLVRFPSPPKDGGEGASLPPLPVLPDLAPGEGRDEECRPVGGAVGWSLRSRDRGAGDEEKGRRKRRVELWVSLSREEIEEDFLWMTGAKPPPRRSRRRARAVSDHLKQGVFPGSWLPSKITANRYKVSEPADSRKG</sequence>